<evidence type="ECO:0000256" key="6">
    <source>
        <dbReference type="ARBA" id="ARBA00022917"/>
    </source>
</evidence>
<dbReference type="Pfam" id="PF05746">
    <property type="entry name" value="DALR_1"/>
    <property type="match status" value="1"/>
</dbReference>
<feature type="domain" description="Arginyl tRNA synthetase N-terminal" evidence="11">
    <location>
        <begin position="7"/>
        <end position="92"/>
    </location>
</feature>
<gene>
    <name evidence="12" type="ORF">METZ01_LOCUS80639</name>
</gene>
<keyword evidence="5" id="KW-0067">ATP-binding</keyword>
<dbReference type="Pfam" id="PF03485">
    <property type="entry name" value="Arg_tRNA_synt_N"/>
    <property type="match status" value="1"/>
</dbReference>
<dbReference type="Gene3D" id="1.10.730.10">
    <property type="entry name" value="Isoleucyl-tRNA Synthetase, Domain 1"/>
    <property type="match status" value="1"/>
</dbReference>
<dbReference type="InterPro" id="IPR005148">
    <property type="entry name" value="Arg-tRNA-synth_N"/>
</dbReference>
<sequence length="673" mass="74881">MILPVHTQLRDRIAAALASLYDLDREAMPTIVLEYPPNRRLGDLAVTVAFELARTLHKAPRVIAREIAESIDDLGDIGRVEPTSAGYLNVFLNRTVFARIRLTDGGGSTEQKNAPKTIVEHTAINPNKAAHVGHLRNAALGDTLCRLLRFQGMAVEVQNYIDDTGVQVADVLVGLRELENTGLDGLRLLADAPGFDSYCWDLYARVTQWYEQDESRLSHRRAALEELERFAEPTATIARVLTERIVHCHLDTMARLNIEYDLLSWEGDILRLKFWNRAFEILKASGAVHLQSEGRLAGCWVMPIEEDRPDGNESGVSDVVDDQDSEARLKVIVRSNGTVTYVGKDIAYQLWKFGLLGQNFHYRWFQTQPSGRPLWATSSAPPAPSDTKTPPPFGRAGAVYNVIDTRQSYLQLLLVQALRALQHPEEAERSIHFSYEMVALSRATAKSLGVSDADTGDDKAFVEVSGRKGLGVKADDLLNQVTAHALREVNARHDDLEAGDQQRIAAIIGTAAVRYFMIKFTRTKVIAFDIDDALSFEGETGPYLQYAVVRARKILQKLETRNGIDASTLRHVLASTPSDGLTDAAGDDLWDLILEASRLDEIAEQAVRTLELSVLAKYTFGLAQRFNAFYHSNPVLAENDDAVRLWRAGGVLYFESQMTHALSLMGCEVPERM</sequence>
<keyword evidence="3" id="KW-0436">Ligase</keyword>
<evidence type="ECO:0000256" key="8">
    <source>
        <dbReference type="ARBA" id="ARBA00049339"/>
    </source>
</evidence>
<dbReference type="Gene3D" id="3.40.50.620">
    <property type="entry name" value="HUPs"/>
    <property type="match status" value="1"/>
</dbReference>
<feature type="region of interest" description="Disordered" evidence="9">
    <location>
        <begin position="373"/>
        <end position="392"/>
    </location>
</feature>
<evidence type="ECO:0000256" key="7">
    <source>
        <dbReference type="ARBA" id="ARBA00023146"/>
    </source>
</evidence>
<dbReference type="InterPro" id="IPR009080">
    <property type="entry name" value="tRNAsynth_Ia_anticodon-bd"/>
</dbReference>
<evidence type="ECO:0000256" key="3">
    <source>
        <dbReference type="ARBA" id="ARBA00022598"/>
    </source>
</evidence>
<dbReference type="SUPFAM" id="SSF52374">
    <property type="entry name" value="Nucleotidylyl transferase"/>
    <property type="match status" value="1"/>
</dbReference>
<feature type="compositionally biased region" description="Pro residues" evidence="9">
    <location>
        <begin position="381"/>
        <end position="392"/>
    </location>
</feature>
<name>A0A381UHY8_9ZZZZ</name>
<evidence type="ECO:0000313" key="12">
    <source>
        <dbReference type="EMBL" id="SVA27785.1"/>
    </source>
</evidence>
<evidence type="ECO:0000256" key="1">
    <source>
        <dbReference type="ARBA" id="ARBA00005594"/>
    </source>
</evidence>
<dbReference type="NCBIfam" id="NF002447">
    <property type="entry name" value="PRK01611.3-4"/>
    <property type="match status" value="1"/>
</dbReference>
<dbReference type="GO" id="GO:0006420">
    <property type="term" value="P:arginyl-tRNA aminoacylation"/>
    <property type="evidence" value="ECO:0007669"/>
    <property type="project" value="InterPro"/>
</dbReference>
<dbReference type="PANTHER" id="PTHR11956:SF5">
    <property type="entry name" value="ARGININE--TRNA LIGASE, CYTOPLASMIC"/>
    <property type="match status" value="1"/>
</dbReference>
<keyword evidence="4" id="KW-0547">Nucleotide-binding</keyword>
<dbReference type="InterPro" id="IPR035684">
    <property type="entry name" value="ArgRS_core"/>
</dbReference>
<dbReference type="AlphaFoldDB" id="A0A381UHY8"/>
<dbReference type="PRINTS" id="PR01038">
    <property type="entry name" value="TRNASYNTHARG"/>
</dbReference>
<dbReference type="InterPro" id="IPR036695">
    <property type="entry name" value="Arg-tRNA-synth_N_sf"/>
</dbReference>
<dbReference type="Pfam" id="PF00750">
    <property type="entry name" value="tRNA-synt_1d"/>
    <property type="match status" value="1"/>
</dbReference>
<feature type="domain" description="DALR anticodon binding" evidence="10">
    <location>
        <begin position="544"/>
        <end position="673"/>
    </location>
</feature>
<dbReference type="InterPro" id="IPR014729">
    <property type="entry name" value="Rossmann-like_a/b/a_fold"/>
</dbReference>
<comment type="similarity">
    <text evidence="1">Belongs to the class-I aminoacyl-tRNA synthetase family.</text>
</comment>
<dbReference type="EC" id="6.1.1.19" evidence="2"/>
<evidence type="ECO:0000259" key="11">
    <source>
        <dbReference type="SMART" id="SM01016"/>
    </source>
</evidence>
<keyword evidence="6" id="KW-0648">Protein biosynthesis</keyword>
<protein>
    <recommendedName>
        <fullName evidence="2">arginine--tRNA ligase</fullName>
        <ecNumber evidence="2">6.1.1.19</ecNumber>
    </recommendedName>
</protein>
<dbReference type="EMBL" id="UINC01006482">
    <property type="protein sequence ID" value="SVA27785.1"/>
    <property type="molecule type" value="Genomic_DNA"/>
</dbReference>
<dbReference type="InterPro" id="IPR001278">
    <property type="entry name" value="Arg-tRNA-ligase"/>
</dbReference>
<evidence type="ECO:0000256" key="5">
    <source>
        <dbReference type="ARBA" id="ARBA00022840"/>
    </source>
</evidence>
<dbReference type="PANTHER" id="PTHR11956">
    <property type="entry name" value="ARGINYL-TRNA SYNTHETASE"/>
    <property type="match status" value="1"/>
</dbReference>
<dbReference type="GO" id="GO:0005737">
    <property type="term" value="C:cytoplasm"/>
    <property type="evidence" value="ECO:0007669"/>
    <property type="project" value="InterPro"/>
</dbReference>
<comment type="catalytic activity">
    <reaction evidence="8">
        <text>tRNA(Arg) + L-arginine + ATP = L-arginyl-tRNA(Arg) + AMP + diphosphate</text>
        <dbReference type="Rhea" id="RHEA:20301"/>
        <dbReference type="Rhea" id="RHEA-COMP:9658"/>
        <dbReference type="Rhea" id="RHEA-COMP:9673"/>
        <dbReference type="ChEBI" id="CHEBI:30616"/>
        <dbReference type="ChEBI" id="CHEBI:32682"/>
        <dbReference type="ChEBI" id="CHEBI:33019"/>
        <dbReference type="ChEBI" id="CHEBI:78442"/>
        <dbReference type="ChEBI" id="CHEBI:78513"/>
        <dbReference type="ChEBI" id="CHEBI:456215"/>
        <dbReference type="EC" id="6.1.1.19"/>
    </reaction>
</comment>
<dbReference type="SUPFAM" id="SSF47323">
    <property type="entry name" value="Anticodon-binding domain of a subclass of class I aminoacyl-tRNA synthetases"/>
    <property type="match status" value="1"/>
</dbReference>
<accession>A0A381UHY8</accession>
<organism evidence="12">
    <name type="scientific">marine metagenome</name>
    <dbReference type="NCBI Taxonomy" id="408172"/>
    <lineage>
        <taxon>unclassified sequences</taxon>
        <taxon>metagenomes</taxon>
        <taxon>ecological metagenomes</taxon>
    </lineage>
</organism>
<evidence type="ECO:0000256" key="9">
    <source>
        <dbReference type="SAM" id="MobiDB-lite"/>
    </source>
</evidence>
<reference evidence="12" key="1">
    <citation type="submission" date="2018-05" db="EMBL/GenBank/DDBJ databases">
        <authorList>
            <person name="Lanie J.A."/>
            <person name="Ng W.-L."/>
            <person name="Kazmierczak K.M."/>
            <person name="Andrzejewski T.M."/>
            <person name="Davidsen T.M."/>
            <person name="Wayne K.J."/>
            <person name="Tettelin H."/>
            <person name="Glass J.I."/>
            <person name="Rusch D."/>
            <person name="Podicherti R."/>
            <person name="Tsui H.-C.T."/>
            <person name="Winkler M.E."/>
        </authorList>
    </citation>
    <scope>NUCLEOTIDE SEQUENCE</scope>
</reference>
<evidence type="ECO:0000256" key="2">
    <source>
        <dbReference type="ARBA" id="ARBA00012837"/>
    </source>
</evidence>
<dbReference type="Gene3D" id="3.30.1360.70">
    <property type="entry name" value="Arginyl tRNA synthetase N-terminal domain"/>
    <property type="match status" value="1"/>
</dbReference>
<evidence type="ECO:0000256" key="4">
    <source>
        <dbReference type="ARBA" id="ARBA00022741"/>
    </source>
</evidence>
<dbReference type="SUPFAM" id="SSF55190">
    <property type="entry name" value="Arginyl-tRNA synthetase (ArgRS), N-terminal 'additional' domain"/>
    <property type="match status" value="1"/>
</dbReference>
<keyword evidence="7" id="KW-0030">Aminoacyl-tRNA synthetase</keyword>
<dbReference type="SMART" id="SM01016">
    <property type="entry name" value="Arg_tRNA_synt_N"/>
    <property type="match status" value="1"/>
</dbReference>
<proteinExistence type="inferred from homology"/>
<dbReference type="SMART" id="SM00836">
    <property type="entry name" value="DALR_1"/>
    <property type="match status" value="1"/>
</dbReference>
<dbReference type="InterPro" id="IPR008909">
    <property type="entry name" value="DALR_anticod-bd"/>
</dbReference>
<evidence type="ECO:0000259" key="10">
    <source>
        <dbReference type="SMART" id="SM00836"/>
    </source>
</evidence>
<dbReference type="GO" id="GO:0005524">
    <property type="term" value="F:ATP binding"/>
    <property type="evidence" value="ECO:0007669"/>
    <property type="project" value="UniProtKB-KW"/>
</dbReference>
<dbReference type="GO" id="GO:0004814">
    <property type="term" value="F:arginine-tRNA ligase activity"/>
    <property type="evidence" value="ECO:0007669"/>
    <property type="project" value="UniProtKB-EC"/>
</dbReference>